<dbReference type="PANTHER" id="PTHR43182:SF1">
    <property type="entry name" value="COBALT-PRECORRIN-7 C(5)-METHYLTRANSFERASE"/>
    <property type="match status" value="1"/>
</dbReference>
<dbReference type="CDD" id="cd02440">
    <property type="entry name" value="AdoMet_MTases"/>
    <property type="match status" value="1"/>
</dbReference>
<keyword evidence="3 7" id="KW-0489">Methyltransferase</keyword>
<protein>
    <submittedName>
        <fullName evidence="7">Precorrin-6y C5,15-methyltransferase (Decarboxylating) subunit CbiE</fullName>
    </submittedName>
</protein>
<proteinExistence type="predicted"/>
<dbReference type="InterPro" id="IPR050714">
    <property type="entry name" value="Cobalamin_biosynth_MTase"/>
</dbReference>
<dbReference type="UniPathway" id="UPA00148"/>
<dbReference type="InterPro" id="IPR014008">
    <property type="entry name" value="Cbl_synth_MTase_CbiT"/>
</dbReference>
<evidence type="ECO:0000313" key="7">
    <source>
        <dbReference type="EMBL" id="QPC44381.1"/>
    </source>
</evidence>
<dbReference type="GO" id="GO:0008276">
    <property type="term" value="F:protein methyltransferase activity"/>
    <property type="evidence" value="ECO:0007669"/>
    <property type="project" value="InterPro"/>
</dbReference>
<evidence type="ECO:0000259" key="6">
    <source>
        <dbReference type="Pfam" id="PF00590"/>
    </source>
</evidence>
<dbReference type="InterPro" id="IPR035996">
    <property type="entry name" value="4pyrrol_Methylase_sf"/>
</dbReference>
<dbReference type="NCBIfam" id="TIGR02469">
    <property type="entry name" value="CbiT"/>
    <property type="match status" value="1"/>
</dbReference>
<keyword evidence="5" id="KW-0949">S-adenosyl-L-methionine</keyword>
<dbReference type="InterPro" id="IPR000878">
    <property type="entry name" value="4pyrrol_Mease"/>
</dbReference>
<organism evidence="7 8">
    <name type="scientific">Kaustia mangrovi</name>
    <dbReference type="NCBI Taxonomy" id="2593653"/>
    <lineage>
        <taxon>Bacteria</taxon>
        <taxon>Pseudomonadati</taxon>
        <taxon>Pseudomonadota</taxon>
        <taxon>Alphaproteobacteria</taxon>
        <taxon>Hyphomicrobiales</taxon>
        <taxon>Parvibaculaceae</taxon>
        <taxon>Kaustia</taxon>
    </lineage>
</organism>
<dbReference type="InterPro" id="IPR029063">
    <property type="entry name" value="SAM-dependent_MTases_sf"/>
</dbReference>
<dbReference type="GO" id="GO:0032259">
    <property type="term" value="P:methylation"/>
    <property type="evidence" value="ECO:0007669"/>
    <property type="project" value="UniProtKB-KW"/>
</dbReference>
<dbReference type="CDD" id="cd11644">
    <property type="entry name" value="Precorrin-6Y-MT"/>
    <property type="match status" value="1"/>
</dbReference>
<dbReference type="Proteomes" id="UP000593594">
    <property type="component" value="Chromosome"/>
</dbReference>
<dbReference type="PIRSF" id="PIRSF036428">
    <property type="entry name" value="CobL"/>
    <property type="match status" value="1"/>
</dbReference>
<dbReference type="RefSeq" id="WP_213161750.1">
    <property type="nucleotide sequence ID" value="NZ_CP058214.1"/>
</dbReference>
<feature type="domain" description="Tetrapyrrole methylase" evidence="6">
    <location>
        <begin position="5"/>
        <end position="191"/>
    </location>
</feature>
<dbReference type="Gene3D" id="3.40.1010.10">
    <property type="entry name" value="Cobalt-precorrin-4 Transmethylase, Domain 1"/>
    <property type="match status" value="1"/>
</dbReference>
<dbReference type="PANTHER" id="PTHR43182">
    <property type="entry name" value="COBALT-PRECORRIN-6B C(15)-METHYLTRANSFERASE (DECARBOXYLATING)"/>
    <property type="match status" value="1"/>
</dbReference>
<dbReference type="InterPro" id="IPR006365">
    <property type="entry name" value="Cbl_synth_CobL"/>
</dbReference>
<dbReference type="SUPFAM" id="SSF53790">
    <property type="entry name" value="Tetrapyrrole methylase"/>
    <property type="match status" value="1"/>
</dbReference>
<name>A0A7S8C6P6_9HYPH</name>
<dbReference type="NCBIfam" id="TIGR02467">
    <property type="entry name" value="CbiE"/>
    <property type="match status" value="1"/>
</dbReference>
<evidence type="ECO:0000256" key="2">
    <source>
        <dbReference type="ARBA" id="ARBA00022573"/>
    </source>
</evidence>
<dbReference type="GO" id="GO:0009236">
    <property type="term" value="P:cobalamin biosynthetic process"/>
    <property type="evidence" value="ECO:0007669"/>
    <property type="project" value="UniProtKB-UniPathway"/>
</dbReference>
<evidence type="ECO:0000256" key="1">
    <source>
        <dbReference type="ARBA" id="ARBA00004953"/>
    </source>
</evidence>
<dbReference type="EMBL" id="CP058214">
    <property type="protein sequence ID" value="QPC44381.1"/>
    <property type="molecule type" value="Genomic_DNA"/>
</dbReference>
<dbReference type="InterPro" id="IPR012818">
    <property type="entry name" value="CbiE"/>
</dbReference>
<dbReference type="InterPro" id="IPR014777">
    <property type="entry name" value="4pyrrole_Mease_sub1"/>
</dbReference>
<evidence type="ECO:0000313" key="8">
    <source>
        <dbReference type="Proteomes" id="UP000593594"/>
    </source>
</evidence>
<reference evidence="7 8" key="1">
    <citation type="submission" date="2020-06" db="EMBL/GenBank/DDBJ databases">
        <title>Genome sequence of 2 isolates from Red Sea Mangroves.</title>
        <authorList>
            <person name="Sefrji F."/>
            <person name="Michoud G."/>
            <person name="Merlino G."/>
            <person name="Daffonchio D."/>
        </authorList>
    </citation>
    <scope>NUCLEOTIDE SEQUENCE [LARGE SCALE GENOMIC DNA]</scope>
    <source>
        <strain evidence="7 8">R1DC25</strain>
    </source>
</reference>
<comment type="pathway">
    <text evidence="1">Cofactor biosynthesis; adenosylcobalamin biosynthesis.</text>
</comment>
<evidence type="ECO:0000256" key="3">
    <source>
        <dbReference type="ARBA" id="ARBA00022603"/>
    </source>
</evidence>
<dbReference type="Gene3D" id="3.40.50.150">
    <property type="entry name" value="Vaccinia Virus protein VP39"/>
    <property type="match status" value="1"/>
</dbReference>
<gene>
    <name evidence="7" type="primary">cbiE</name>
    <name evidence="7" type="ORF">HW532_17755</name>
</gene>
<keyword evidence="4 7" id="KW-0808">Transferase</keyword>
<dbReference type="KEGG" id="kmn:HW532_17755"/>
<evidence type="ECO:0000256" key="5">
    <source>
        <dbReference type="ARBA" id="ARBA00022691"/>
    </source>
</evidence>
<dbReference type="Pfam" id="PF00590">
    <property type="entry name" value="TP_methylase"/>
    <property type="match status" value="1"/>
</dbReference>
<accession>A0A7S8C6P6</accession>
<dbReference type="AlphaFoldDB" id="A0A7S8C6P6"/>
<sequence>MTPWLTIVGIGDDGLAGLPPASRTLVERADIVLGPERVLAGADLPGAEIHHWQSPLTGMIETIKGWRGRRVVVLATGDPMHFGIGATMARHLPFEEMAIIPAPSAFSLAAARLGWPLAETECLSLHGRALDRLAAFLRPGARLVALTSGAETVREAARLLVARGYGPSPVAVLEHMGGETERVVHMTAAEAADGRFADFNTLAIDCVAEPGATLLPLVPGLPDEAFEHDGQLTKREVRAVTLAALGPTPRALLWDIGAGCGSVAIEWLRAERTARAIAFERDEGRLAMIARNAAGLGVPALETAAGAVPGTLKGAQTPDAVFLGGAVADEEVFITAWEALRPGGRLVANTVTLEAEAALIDRQARFGGELVRLDIAHMAPVGAKRALRPRMSVLQWRAMKA</sequence>
<keyword evidence="8" id="KW-1185">Reference proteome</keyword>
<dbReference type="SUPFAM" id="SSF53335">
    <property type="entry name" value="S-adenosyl-L-methionine-dependent methyltransferases"/>
    <property type="match status" value="1"/>
</dbReference>
<keyword evidence="2" id="KW-0169">Cobalamin biosynthesis</keyword>
<evidence type="ECO:0000256" key="4">
    <source>
        <dbReference type="ARBA" id="ARBA00022679"/>
    </source>
</evidence>